<comment type="subcellular location">
    <subcellularLocation>
        <location evidence="1">Nucleus</location>
    </subcellularLocation>
</comment>
<dbReference type="FunFam" id="4.10.280.10:FF:000009">
    <property type="entry name" value="Transcription factor HES-1"/>
    <property type="match status" value="1"/>
</dbReference>
<dbReference type="AlphaFoldDB" id="A0A8X6GP40"/>
<keyword evidence="2" id="KW-0805">Transcription regulation</keyword>
<sequence>MPTKRSQEFMDLKHGNDKKASKPLIEKRRRARINHSLAQLKTLVIDSKSESTRQTKLEKADILEMTVQHLREIKKRETAVTALDARYGKKKFEIGFMECVRQVELFLATLMDSNLTESKKV</sequence>
<dbReference type="EMBL" id="BMAO01001084">
    <property type="protein sequence ID" value="GFQ70944.1"/>
    <property type="molecule type" value="Genomic_DNA"/>
</dbReference>
<dbReference type="GO" id="GO:1990837">
    <property type="term" value="F:sequence-specific double-stranded DNA binding"/>
    <property type="evidence" value="ECO:0007669"/>
    <property type="project" value="UniProtKB-ARBA"/>
</dbReference>
<comment type="caution">
    <text evidence="7">The sequence shown here is derived from an EMBL/GenBank/DDBJ whole genome shotgun (WGS) entry which is preliminary data.</text>
</comment>
<keyword evidence="4" id="KW-0804">Transcription</keyword>
<dbReference type="InterPro" id="IPR050370">
    <property type="entry name" value="HES_HEY"/>
</dbReference>
<name>A0A8X6GP40_TRICU</name>
<evidence type="ECO:0000256" key="3">
    <source>
        <dbReference type="ARBA" id="ARBA00023125"/>
    </source>
</evidence>
<organism evidence="7 8">
    <name type="scientific">Trichonephila clavata</name>
    <name type="common">Joro spider</name>
    <name type="synonym">Nephila clavata</name>
    <dbReference type="NCBI Taxonomy" id="2740835"/>
    <lineage>
        <taxon>Eukaryota</taxon>
        <taxon>Metazoa</taxon>
        <taxon>Ecdysozoa</taxon>
        <taxon>Arthropoda</taxon>
        <taxon>Chelicerata</taxon>
        <taxon>Arachnida</taxon>
        <taxon>Araneae</taxon>
        <taxon>Araneomorphae</taxon>
        <taxon>Entelegynae</taxon>
        <taxon>Araneoidea</taxon>
        <taxon>Nephilidae</taxon>
        <taxon>Trichonephila</taxon>
    </lineage>
</organism>
<dbReference type="SUPFAM" id="SSF47459">
    <property type="entry name" value="HLH, helix-loop-helix DNA-binding domain"/>
    <property type="match status" value="1"/>
</dbReference>
<dbReference type="InterPro" id="IPR011598">
    <property type="entry name" value="bHLH_dom"/>
</dbReference>
<dbReference type="SMART" id="SM00353">
    <property type="entry name" value="HLH"/>
    <property type="match status" value="1"/>
</dbReference>
<dbReference type="CDD" id="cd11410">
    <property type="entry name" value="bHLH_O_HES"/>
    <property type="match status" value="1"/>
</dbReference>
<protein>
    <submittedName>
        <fullName evidence="7">Transcription factor HES-4</fullName>
    </submittedName>
</protein>
<dbReference type="Pfam" id="PF00010">
    <property type="entry name" value="HLH"/>
    <property type="match status" value="1"/>
</dbReference>
<feature type="domain" description="BHLH" evidence="6">
    <location>
        <begin position="17"/>
        <end position="73"/>
    </location>
</feature>
<keyword evidence="3" id="KW-0238">DNA-binding</keyword>
<evidence type="ECO:0000313" key="7">
    <source>
        <dbReference type="EMBL" id="GFQ70944.1"/>
    </source>
</evidence>
<evidence type="ECO:0000313" key="8">
    <source>
        <dbReference type="Proteomes" id="UP000887116"/>
    </source>
</evidence>
<dbReference type="InterPro" id="IPR036638">
    <property type="entry name" value="HLH_DNA-bd_sf"/>
</dbReference>
<evidence type="ECO:0000256" key="1">
    <source>
        <dbReference type="ARBA" id="ARBA00004123"/>
    </source>
</evidence>
<accession>A0A8X6GP40</accession>
<evidence type="ECO:0000256" key="5">
    <source>
        <dbReference type="ARBA" id="ARBA00023242"/>
    </source>
</evidence>
<dbReference type="GO" id="GO:0046983">
    <property type="term" value="F:protein dimerization activity"/>
    <property type="evidence" value="ECO:0007669"/>
    <property type="project" value="InterPro"/>
</dbReference>
<dbReference type="Gene3D" id="4.10.280.10">
    <property type="entry name" value="Helix-loop-helix DNA-binding domain"/>
    <property type="match status" value="1"/>
</dbReference>
<evidence type="ECO:0000256" key="2">
    <source>
        <dbReference type="ARBA" id="ARBA00023015"/>
    </source>
</evidence>
<keyword evidence="5" id="KW-0539">Nucleus</keyword>
<proteinExistence type="predicted"/>
<reference evidence="7" key="1">
    <citation type="submission" date="2020-07" db="EMBL/GenBank/DDBJ databases">
        <title>Multicomponent nature underlies the extraordinary mechanical properties of spider dragline silk.</title>
        <authorList>
            <person name="Kono N."/>
            <person name="Nakamura H."/>
            <person name="Mori M."/>
            <person name="Yoshida Y."/>
            <person name="Ohtoshi R."/>
            <person name="Malay A.D."/>
            <person name="Moran D.A.P."/>
            <person name="Tomita M."/>
            <person name="Numata K."/>
            <person name="Arakawa K."/>
        </authorList>
    </citation>
    <scope>NUCLEOTIDE SEQUENCE</scope>
</reference>
<dbReference type="GO" id="GO:0005634">
    <property type="term" value="C:nucleus"/>
    <property type="evidence" value="ECO:0007669"/>
    <property type="project" value="UniProtKB-SubCell"/>
</dbReference>
<evidence type="ECO:0000259" key="6">
    <source>
        <dbReference type="PROSITE" id="PS50888"/>
    </source>
</evidence>
<dbReference type="Proteomes" id="UP000887116">
    <property type="component" value="Unassembled WGS sequence"/>
</dbReference>
<dbReference type="PROSITE" id="PS50888">
    <property type="entry name" value="BHLH"/>
    <property type="match status" value="1"/>
</dbReference>
<dbReference type="PANTHER" id="PTHR10985">
    <property type="entry name" value="BASIC HELIX-LOOP-HELIX TRANSCRIPTION FACTOR, HES-RELATED"/>
    <property type="match status" value="1"/>
</dbReference>
<evidence type="ECO:0000256" key="4">
    <source>
        <dbReference type="ARBA" id="ARBA00023163"/>
    </source>
</evidence>
<gene>
    <name evidence="7" type="primary">HES4</name>
    <name evidence="7" type="ORF">TNCT_97341</name>
</gene>
<keyword evidence="8" id="KW-1185">Reference proteome</keyword>
<dbReference type="OrthoDB" id="6085656at2759"/>